<feature type="region of interest" description="Disordered" evidence="1">
    <location>
        <begin position="129"/>
        <end position="171"/>
    </location>
</feature>
<name>A0AA36AZF3_OCTVU</name>
<evidence type="ECO:0000313" key="4">
    <source>
        <dbReference type="Proteomes" id="UP001162480"/>
    </source>
</evidence>
<feature type="compositionally biased region" description="Basic residues" evidence="1">
    <location>
        <begin position="129"/>
        <end position="142"/>
    </location>
</feature>
<dbReference type="EMBL" id="OX597819">
    <property type="protein sequence ID" value="CAI9724391.1"/>
    <property type="molecule type" value="Genomic_DNA"/>
</dbReference>
<dbReference type="GO" id="GO:0044547">
    <property type="term" value="F:DNA topoisomerase binding"/>
    <property type="evidence" value="ECO:0007669"/>
    <property type="project" value="TreeGrafter"/>
</dbReference>
<dbReference type="GO" id="GO:0046975">
    <property type="term" value="F:histone H3K36 methyltransferase activity"/>
    <property type="evidence" value="ECO:0007669"/>
    <property type="project" value="TreeGrafter"/>
</dbReference>
<dbReference type="GO" id="GO:0015074">
    <property type="term" value="P:DNA integration"/>
    <property type="evidence" value="ECO:0007669"/>
    <property type="project" value="TreeGrafter"/>
</dbReference>
<evidence type="ECO:0000256" key="1">
    <source>
        <dbReference type="SAM" id="MobiDB-lite"/>
    </source>
</evidence>
<dbReference type="PANTHER" id="PTHR46060:SF2">
    <property type="entry name" value="HISTONE-LYSINE N-METHYLTRANSFERASE SETMAR"/>
    <property type="match status" value="1"/>
</dbReference>
<dbReference type="GO" id="GO:0000729">
    <property type="term" value="P:DNA double-strand break processing"/>
    <property type="evidence" value="ECO:0007669"/>
    <property type="project" value="TreeGrafter"/>
</dbReference>
<dbReference type="Pfam" id="PF17906">
    <property type="entry name" value="HTH_48"/>
    <property type="match status" value="1"/>
</dbReference>
<dbReference type="GO" id="GO:0042800">
    <property type="term" value="F:histone H3K4 methyltransferase activity"/>
    <property type="evidence" value="ECO:0007669"/>
    <property type="project" value="TreeGrafter"/>
</dbReference>
<feature type="domain" description="Mos1 transposase HTH" evidence="2">
    <location>
        <begin position="24"/>
        <end position="71"/>
    </location>
</feature>
<evidence type="ECO:0000313" key="3">
    <source>
        <dbReference type="EMBL" id="CAI9724391.1"/>
    </source>
</evidence>
<reference evidence="3" key="1">
    <citation type="submission" date="2023-08" db="EMBL/GenBank/DDBJ databases">
        <authorList>
            <person name="Alioto T."/>
            <person name="Alioto T."/>
            <person name="Gomez Garrido J."/>
        </authorList>
    </citation>
    <scope>NUCLEOTIDE SEQUENCE</scope>
</reference>
<dbReference type="GO" id="GO:0003690">
    <property type="term" value="F:double-stranded DNA binding"/>
    <property type="evidence" value="ECO:0007669"/>
    <property type="project" value="TreeGrafter"/>
</dbReference>
<dbReference type="PANTHER" id="PTHR46060">
    <property type="entry name" value="MARINER MOS1 TRANSPOSASE-LIKE PROTEIN"/>
    <property type="match status" value="1"/>
</dbReference>
<proteinExistence type="predicted"/>
<dbReference type="Proteomes" id="UP001162480">
    <property type="component" value="Chromosome 6"/>
</dbReference>
<dbReference type="GO" id="GO:0000014">
    <property type="term" value="F:single-stranded DNA endodeoxyribonuclease activity"/>
    <property type="evidence" value="ECO:0007669"/>
    <property type="project" value="TreeGrafter"/>
</dbReference>
<dbReference type="GO" id="GO:0003697">
    <property type="term" value="F:single-stranded DNA binding"/>
    <property type="evidence" value="ECO:0007669"/>
    <property type="project" value="TreeGrafter"/>
</dbReference>
<sequence>MYKSKCMNLYIRMYNEAFIMNDEKSEIRAILCYLWKKGLSAKVAAEEINDVEGPGTVDEHMAQKWFRRFKECNISLKDKPRSGRPSVVEDETLLEVVEQPNTSTRTLLAERGPSQVPHELTNDQVHQCVKRTRGKREKRKKEREKVRKRIESERRDSKRERNATKEIKRKHDILSVYSPKVKEESYP</sequence>
<dbReference type="InterPro" id="IPR052709">
    <property type="entry name" value="Transposase-MT_Hybrid"/>
</dbReference>
<dbReference type="GO" id="GO:0000793">
    <property type="term" value="C:condensed chromosome"/>
    <property type="evidence" value="ECO:0007669"/>
    <property type="project" value="TreeGrafter"/>
</dbReference>
<keyword evidence="4" id="KW-1185">Reference proteome</keyword>
<dbReference type="GO" id="GO:0044774">
    <property type="term" value="P:mitotic DNA integrity checkpoint signaling"/>
    <property type="evidence" value="ECO:0007669"/>
    <property type="project" value="TreeGrafter"/>
</dbReference>
<evidence type="ECO:0000259" key="2">
    <source>
        <dbReference type="Pfam" id="PF17906"/>
    </source>
</evidence>
<protein>
    <recommendedName>
        <fullName evidence="2">Mos1 transposase HTH domain-containing protein</fullName>
    </recommendedName>
</protein>
<dbReference type="GO" id="GO:0035861">
    <property type="term" value="C:site of double-strand break"/>
    <property type="evidence" value="ECO:0007669"/>
    <property type="project" value="TreeGrafter"/>
</dbReference>
<dbReference type="GO" id="GO:0031297">
    <property type="term" value="P:replication fork processing"/>
    <property type="evidence" value="ECO:0007669"/>
    <property type="project" value="TreeGrafter"/>
</dbReference>
<dbReference type="GO" id="GO:0005634">
    <property type="term" value="C:nucleus"/>
    <property type="evidence" value="ECO:0007669"/>
    <property type="project" value="TreeGrafter"/>
</dbReference>
<dbReference type="AlphaFoldDB" id="A0AA36AZF3"/>
<dbReference type="GO" id="GO:0006303">
    <property type="term" value="P:double-strand break repair via nonhomologous end joining"/>
    <property type="evidence" value="ECO:0007669"/>
    <property type="project" value="TreeGrafter"/>
</dbReference>
<dbReference type="InterPro" id="IPR041426">
    <property type="entry name" value="Mos1_HTH"/>
</dbReference>
<gene>
    <name evidence="3" type="ORF">OCTVUL_1B014955</name>
</gene>
<organism evidence="3 4">
    <name type="scientific">Octopus vulgaris</name>
    <name type="common">Common octopus</name>
    <dbReference type="NCBI Taxonomy" id="6645"/>
    <lineage>
        <taxon>Eukaryota</taxon>
        <taxon>Metazoa</taxon>
        <taxon>Spiralia</taxon>
        <taxon>Lophotrochozoa</taxon>
        <taxon>Mollusca</taxon>
        <taxon>Cephalopoda</taxon>
        <taxon>Coleoidea</taxon>
        <taxon>Octopodiformes</taxon>
        <taxon>Octopoda</taxon>
        <taxon>Incirrata</taxon>
        <taxon>Octopodidae</taxon>
        <taxon>Octopus</taxon>
    </lineage>
</organism>
<feature type="compositionally biased region" description="Basic and acidic residues" evidence="1">
    <location>
        <begin position="143"/>
        <end position="166"/>
    </location>
</feature>
<dbReference type="Gene3D" id="1.10.10.1450">
    <property type="match status" value="1"/>
</dbReference>
<accession>A0AA36AZF3</accession>